<evidence type="ECO:0000259" key="12">
    <source>
        <dbReference type="PROSITE" id="PS51184"/>
    </source>
</evidence>
<dbReference type="UCSC" id="F18E9.5a.2">
    <property type="organism name" value="c. elegans"/>
</dbReference>
<dbReference type="PANTHER" id="PTHR14017:SF29">
    <property type="entry name" value="LYSINE-SPECIFIC DEMETHYLASE JMJD-3.1"/>
    <property type="match status" value="1"/>
</dbReference>
<feature type="domain" description="JmjC" evidence="12">
    <location>
        <begin position="719"/>
        <end position="882"/>
    </location>
</feature>
<dbReference type="WormBase" id="F18E9.5a">
    <property type="protein sequence ID" value="CE30957"/>
    <property type="gene ID" value="WBGene00017571"/>
    <property type="gene designation" value="jmjd-3.1"/>
</dbReference>
<dbReference type="FunFam" id="1.20.58.1370:FF:000003">
    <property type="entry name" value="Lysine-specific demethylase jmjd-3.1"/>
    <property type="match status" value="1"/>
</dbReference>
<feature type="region of interest" description="Disordered" evidence="11">
    <location>
        <begin position="1"/>
        <end position="30"/>
    </location>
</feature>
<proteinExistence type="inferred from homology"/>
<dbReference type="GO" id="GO:0005634">
    <property type="term" value="C:nucleus"/>
    <property type="evidence" value="ECO:0007669"/>
    <property type="project" value="UniProtKB-SubCell"/>
</dbReference>
<dbReference type="RefSeq" id="NP_001367710.1">
    <property type="nucleotide sequence ID" value="NM_001381042.1"/>
</dbReference>
<evidence type="ECO:0000256" key="7">
    <source>
        <dbReference type="ARBA" id="ARBA00023002"/>
    </source>
</evidence>
<keyword evidence="6" id="KW-0223">Dioxygenase</keyword>
<dbReference type="SMART" id="SM00558">
    <property type="entry name" value="JmjC"/>
    <property type="match status" value="1"/>
</dbReference>
<evidence type="ECO:0000313" key="14">
    <source>
        <dbReference type="Proteomes" id="UP000001940"/>
    </source>
</evidence>
<dbReference type="Proteomes" id="UP000001940">
    <property type="component" value="Chromosome X"/>
</dbReference>
<dbReference type="CTD" id="181111"/>
<feature type="compositionally biased region" description="Polar residues" evidence="11">
    <location>
        <begin position="1"/>
        <end position="22"/>
    </location>
</feature>
<dbReference type="HOGENOM" id="CLU_296162_0_0_1"/>
<dbReference type="Pfam" id="PF21322">
    <property type="entry name" value="KDM6_C-hel"/>
    <property type="match status" value="1"/>
</dbReference>
<sequence>MNSTMRPVEFNSTKQPEAQTIDQEQDAPKSFDFKNQTLGVYSDTVLNPLKNDSFKDELVVDVQKNLPIESLTVSPKSSTDQNCRSTNEAIRIAGFDNFADQLQESNGVFEACPEAHSEQGNESEDFKDLINSETECNIEDVVLPTVHVSTDSEEIISGDVIMNDSNVVSKPKNLEKVETPDVLIGSGSNDKLSDMTEQIGNNQHLEKLISEKTEKSLSDNETTLKPVPVQHTNSVGSSIGTTSGDSEISDDDQKSWSPKNESLDYQPASTSSEFTETTSVANQTESNAGSVDDYCPRTSIDIGLDSSAPSCSSDATREPTPIKKRGRKKKEQSATEPPIPRTKRAYTKNPNTIRKRRMKKNQSDDEEDDGPPKRRTINYQIEFRDASGAWTMAQQLIFVRDFMSKKNDKIVKLSKSRQDRVDKFILQFQKTQDSHYMRAAIQLNTIFPDQGNYRHCQDYLKDLTIRVVVPPKRREGKRKSEVPANPPALLLTGPLYLNFYCTSQEVLEAAGQLLEFHVNAVYKDERLQPPVADKTLLDLERAMYHEQVKDLTDYHKYRIPCPTLTVTTKEEVFSSDFERILNSASITNISGIAKALNIKTELFSLPEIAKCHPELSIDILNQVPQSADGNCDSKGIRCWDVTSYSSKMKLQDFERYMQKEESEAMQAFETISNCTAKELESTCQKLKAERIAAQNAIEGCDETMPWIKFGTNIDLLSENFKKQMNEIEKLPTFLLPNREGNLLNYAGVDVLGINTVQMYAKPIGSRTPAHMENSLMASINWNRGPGTCVWFAVPYEYWGQLEFMIGEHGHKYQDQDYWPSEKELLELGVPVIKFEQKADEMVYVNTGCFHWVQSNSFCINVSWNVGQPNFTQLATSIVAHDHNMLIGNQAHVPLVNLVWNAARQRLFVDDPEMYKAMRGVMIRSLAHSKWYFDLIDHHDYIVGDASEWKLADRVQRCKYCTSEIFNIVRWYTTEDLSVDSYPFCSHCHVANEYKKDRFLKYTWFFSLETLVNIFDAYVPN</sequence>
<keyword evidence="3" id="KW-0479">Metal-binding</keyword>
<evidence type="ECO:0000256" key="3">
    <source>
        <dbReference type="ARBA" id="ARBA00022723"/>
    </source>
</evidence>
<dbReference type="PROSITE" id="PS51184">
    <property type="entry name" value="JMJC"/>
    <property type="match status" value="1"/>
</dbReference>
<keyword evidence="9" id="KW-0539">Nucleus</keyword>
<dbReference type="GO" id="GO:0046872">
    <property type="term" value="F:metal ion binding"/>
    <property type="evidence" value="ECO:0007669"/>
    <property type="project" value="UniProtKB-KW"/>
</dbReference>
<keyword evidence="8" id="KW-0408">Iron</keyword>
<evidence type="ECO:0000313" key="13">
    <source>
        <dbReference type="EMBL" id="CCD68427.1"/>
    </source>
</evidence>
<evidence type="ECO:0000256" key="6">
    <source>
        <dbReference type="ARBA" id="ARBA00022964"/>
    </source>
</evidence>
<evidence type="ECO:0000256" key="11">
    <source>
        <dbReference type="SAM" id="MobiDB-lite"/>
    </source>
</evidence>
<dbReference type="InterPro" id="IPR048562">
    <property type="entry name" value="KDM6A_B-like_C-hel"/>
</dbReference>
<dbReference type="Bgee" id="WBGene00017571">
    <property type="expression patterns" value="Expressed in pharyngeal muscle cell (C elegans) and 3 other cell types or tissues"/>
</dbReference>
<dbReference type="AGR" id="WB:WBGene00017571"/>
<reference evidence="13 14" key="1">
    <citation type="journal article" date="1998" name="Science">
        <title>Genome sequence of the nematode C. elegans: a platform for investigating biology.</title>
        <authorList>
            <consortium name="The C. elegans sequencing consortium"/>
            <person name="Sulson J.E."/>
            <person name="Waterston R."/>
        </authorList>
    </citation>
    <scope>NUCLEOTIDE SEQUENCE [LARGE SCALE GENOMIC DNA]</scope>
    <source>
        <strain evidence="13 14">Bristol N2</strain>
    </source>
</reference>
<feature type="compositionally biased region" description="Polar residues" evidence="11">
    <location>
        <begin position="230"/>
        <end position="246"/>
    </location>
</feature>
<evidence type="ECO:0000256" key="9">
    <source>
        <dbReference type="ARBA" id="ARBA00023242"/>
    </source>
</evidence>
<dbReference type="SMR" id="Q19565"/>
<dbReference type="ExpressionAtlas" id="Q19565">
    <property type="expression patterns" value="baseline and differential"/>
</dbReference>
<comment type="similarity">
    <text evidence="10">Belongs to the UTX family.</text>
</comment>
<dbReference type="InterPro" id="IPR003347">
    <property type="entry name" value="JmjC_dom"/>
</dbReference>
<feature type="compositionally biased region" description="Low complexity" evidence="11">
    <location>
        <begin position="269"/>
        <end position="279"/>
    </location>
</feature>
<dbReference type="EMBL" id="BX284606">
    <property type="protein sequence ID" value="CCD68427.1"/>
    <property type="molecule type" value="Genomic_DNA"/>
</dbReference>
<name>Q19565_CAEEL</name>
<evidence type="ECO:0000256" key="5">
    <source>
        <dbReference type="ARBA" id="ARBA00022853"/>
    </source>
</evidence>
<keyword evidence="14" id="KW-1185">Reference proteome</keyword>
<evidence type="ECO:0000256" key="4">
    <source>
        <dbReference type="ARBA" id="ARBA00022833"/>
    </source>
</evidence>
<comment type="cofactor">
    <cofactor evidence="1">
        <name>Fe(2+)</name>
        <dbReference type="ChEBI" id="CHEBI:29033"/>
    </cofactor>
</comment>
<dbReference type="OrthoDB" id="5876455at2759"/>
<dbReference type="Gene3D" id="2.10.110.20">
    <property type="match status" value="1"/>
</dbReference>
<dbReference type="GO" id="GO:0071558">
    <property type="term" value="F:histone H3K27me2/H3K27me3 demethylase activity"/>
    <property type="evidence" value="ECO:0000314"/>
    <property type="project" value="WormBase"/>
</dbReference>
<evidence type="ECO:0000256" key="2">
    <source>
        <dbReference type="ARBA" id="ARBA00004123"/>
    </source>
</evidence>
<dbReference type="FunFam" id="2.60.120.650:FF:000064">
    <property type="entry name" value="Lysine-specific demethylase jmjd-3.1"/>
    <property type="match status" value="1"/>
</dbReference>
<dbReference type="AlphaFoldDB" id="Q19565"/>
<keyword evidence="4" id="KW-0862">Zinc</keyword>
<feature type="compositionally biased region" description="Polar residues" evidence="11">
    <location>
        <begin position="280"/>
        <end position="289"/>
    </location>
</feature>
<evidence type="ECO:0000313" key="15">
    <source>
        <dbReference type="WormBase" id="F18E9.5a"/>
    </source>
</evidence>
<dbReference type="PANTHER" id="PTHR14017">
    <property type="entry name" value="LYSINE-SPECIFIC DEMETHYLASE"/>
    <property type="match status" value="1"/>
</dbReference>
<evidence type="ECO:0000256" key="8">
    <source>
        <dbReference type="ARBA" id="ARBA00023004"/>
    </source>
</evidence>
<dbReference type="Gene3D" id="1.20.58.1370">
    <property type="match status" value="1"/>
</dbReference>
<comment type="subcellular location">
    <subcellularLocation>
        <location evidence="2">Nucleus</location>
    </subcellularLocation>
</comment>
<keyword evidence="7" id="KW-0560">Oxidoreductase</keyword>
<keyword evidence="5" id="KW-0156">Chromatin regulator</keyword>
<evidence type="ECO:0000256" key="1">
    <source>
        <dbReference type="ARBA" id="ARBA00001954"/>
    </source>
</evidence>
<dbReference type="Pfam" id="PF02373">
    <property type="entry name" value="JmjC"/>
    <property type="match status" value="1"/>
</dbReference>
<dbReference type="InterPro" id="IPR051630">
    <property type="entry name" value="Corepressor-Demethylase"/>
</dbReference>
<protein>
    <submittedName>
        <fullName evidence="13">JmjC domain-containing protein</fullName>
    </submittedName>
</protein>
<dbReference type="InterPro" id="IPR046941">
    <property type="entry name" value="KDM6_GATAL_sf"/>
</dbReference>
<dbReference type="Gene3D" id="2.60.120.650">
    <property type="entry name" value="Cupin"/>
    <property type="match status" value="1"/>
</dbReference>
<feature type="region of interest" description="Disordered" evidence="11">
    <location>
        <begin position="215"/>
        <end position="376"/>
    </location>
</feature>
<organism evidence="13 14">
    <name type="scientific">Caenorhabditis elegans</name>
    <dbReference type="NCBI Taxonomy" id="6239"/>
    <lineage>
        <taxon>Eukaryota</taxon>
        <taxon>Metazoa</taxon>
        <taxon>Ecdysozoa</taxon>
        <taxon>Nematoda</taxon>
        <taxon>Chromadorea</taxon>
        <taxon>Rhabditida</taxon>
        <taxon>Rhabditina</taxon>
        <taxon>Rhabditomorpha</taxon>
        <taxon>Rhabditoidea</taxon>
        <taxon>Rhabditidae</taxon>
        <taxon>Peloderinae</taxon>
        <taxon>Caenorhabditis</taxon>
    </lineage>
</organism>
<accession>Q19565</accession>
<gene>
    <name evidence="13 15" type="primary">jmjd-3.1</name>
    <name evidence="13" type="ORF">CELE_F18E9.5</name>
    <name evidence="15" type="ORF">F18E9.5</name>
</gene>
<dbReference type="SUPFAM" id="SSF51197">
    <property type="entry name" value="Clavaminate synthase-like"/>
    <property type="match status" value="1"/>
</dbReference>
<evidence type="ECO:0000256" key="10">
    <source>
        <dbReference type="ARBA" id="ARBA00034483"/>
    </source>
</evidence>
<dbReference type="GeneID" id="181111"/>